<dbReference type="GO" id="GO:0017056">
    <property type="term" value="F:structural constituent of nuclear pore"/>
    <property type="evidence" value="ECO:0007669"/>
    <property type="project" value="InterPro"/>
</dbReference>
<dbReference type="Pfam" id="PF03177">
    <property type="entry name" value="Nucleoporin_C"/>
    <property type="match status" value="1"/>
</dbReference>
<name>A0A8J9YBX6_9NEOP</name>
<dbReference type="InterPro" id="IPR042533">
    <property type="entry name" value="Nucleoporin_Nup155_C_1"/>
</dbReference>
<evidence type="ECO:0008006" key="10">
    <source>
        <dbReference type="Google" id="ProtNLM"/>
    </source>
</evidence>
<feature type="region of interest" description="Disordered" evidence="5">
    <location>
        <begin position="575"/>
        <end position="603"/>
    </location>
</feature>
<dbReference type="GO" id="GO:0006405">
    <property type="term" value="P:RNA export from nucleus"/>
    <property type="evidence" value="ECO:0007669"/>
    <property type="project" value="TreeGrafter"/>
</dbReference>
<evidence type="ECO:0000256" key="5">
    <source>
        <dbReference type="SAM" id="MobiDB-lite"/>
    </source>
</evidence>
<evidence type="ECO:0000259" key="7">
    <source>
        <dbReference type="Pfam" id="PF08801"/>
    </source>
</evidence>
<comment type="similarity">
    <text evidence="2">Belongs to the non-repetitive/WGA-negative nucleoporin family.</text>
</comment>
<dbReference type="Gene3D" id="1.25.40.440">
    <property type="entry name" value="Nucleoporin, helical domain, central subdomain"/>
    <property type="match status" value="1"/>
</dbReference>
<comment type="subcellular location">
    <subcellularLocation>
        <location evidence="1">Nucleus</location>
    </subcellularLocation>
</comment>
<dbReference type="InterPro" id="IPR042537">
    <property type="entry name" value="Nucleoporin_Nup155_C_2"/>
</dbReference>
<dbReference type="InterPro" id="IPR042538">
    <property type="entry name" value="Nucleoporin_Nup155_C_3"/>
</dbReference>
<evidence type="ECO:0000256" key="2">
    <source>
        <dbReference type="ARBA" id="ARBA00007373"/>
    </source>
</evidence>
<dbReference type="Pfam" id="PF08801">
    <property type="entry name" value="Nucleoporin_N"/>
    <property type="match status" value="1"/>
</dbReference>
<gene>
    <name evidence="8" type="ORF">BINO364_LOCUS6967</name>
</gene>
<dbReference type="InterPro" id="IPR007187">
    <property type="entry name" value="Nucleoporin_Nup133/Nup155_C"/>
</dbReference>
<evidence type="ECO:0000256" key="1">
    <source>
        <dbReference type="ARBA" id="ARBA00004123"/>
    </source>
</evidence>
<protein>
    <recommendedName>
        <fullName evidence="10">Nuclear pore complex protein Nup154</fullName>
    </recommendedName>
</protein>
<evidence type="ECO:0000313" key="9">
    <source>
        <dbReference type="Proteomes" id="UP000838878"/>
    </source>
</evidence>
<keyword evidence="3" id="KW-0813">Transport</keyword>
<feature type="compositionally biased region" description="Polar residues" evidence="5">
    <location>
        <begin position="593"/>
        <end position="603"/>
    </location>
</feature>
<dbReference type="GO" id="GO:0036228">
    <property type="term" value="P:protein localization to nuclear inner membrane"/>
    <property type="evidence" value="ECO:0007669"/>
    <property type="project" value="TreeGrafter"/>
</dbReference>
<dbReference type="EMBL" id="OV170222">
    <property type="protein sequence ID" value="CAH0720780.1"/>
    <property type="molecule type" value="Genomic_DNA"/>
</dbReference>
<feature type="domain" description="Nucleoporin Nup133/Nup155-like C-terminal" evidence="6">
    <location>
        <begin position="671"/>
        <end position="1327"/>
    </location>
</feature>
<dbReference type="Gene3D" id="1.20.58.1780">
    <property type="match status" value="1"/>
</dbReference>
<evidence type="ECO:0000256" key="4">
    <source>
        <dbReference type="ARBA" id="ARBA00023242"/>
    </source>
</evidence>
<feature type="domain" description="Nucleoporin Nup133/Nup155-like N-terminal" evidence="7">
    <location>
        <begin position="84"/>
        <end position="458"/>
    </location>
</feature>
<dbReference type="Gene3D" id="1.20.120.1880">
    <property type="entry name" value="Nucleoporin, helical C-terminal domain"/>
    <property type="match status" value="1"/>
</dbReference>
<keyword evidence="4" id="KW-0539">Nucleus</keyword>
<keyword evidence="9" id="KW-1185">Reference proteome</keyword>
<dbReference type="GO" id="GO:0044611">
    <property type="term" value="C:nuclear pore inner ring"/>
    <property type="evidence" value="ECO:0007669"/>
    <property type="project" value="TreeGrafter"/>
</dbReference>
<accession>A0A8J9YBX6</accession>
<reference evidence="8" key="1">
    <citation type="submission" date="2021-12" db="EMBL/GenBank/DDBJ databases">
        <authorList>
            <person name="Martin H S."/>
        </authorList>
    </citation>
    <scope>NUCLEOTIDE SEQUENCE</scope>
</reference>
<evidence type="ECO:0000313" key="8">
    <source>
        <dbReference type="EMBL" id="CAH0720780.1"/>
    </source>
</evidence>
<dbReference type="Proteomes" id="UP000838878">
    <property type="component" value="Chromosome 2"/>
</dbReference>
<dbReference type="PANTHER" id="PTHR10350:SF6">
    <property type="entry name" value="NUCLEAR PORE COMPLEX PROTEIN NUP155"/>
    <property type="match status" value="1"/>
</dbReference>
<dbReference type="Gene3D" id="1.25.40.450">
    <property type="entry name" value="Nucleoporin, helical domain, N-terminal subdomain"/>
    <property type="match status" value="1"/>
</dbReference>
<proteinExistence type="inferred from homology"/>
<organism evidence="8 9">
    <name type="scientific">Brenthis ino</name>
    <name type="common">lesser marbled fritillary</name>
    <dbReference type="NCBI Taxonomy" id="405034"/>
    <lineage>
        <taxon>Eukaryota</taxon>
        <taxon>Metazoa</taxon>
        <taxon>Ecdysozoa</taxon>
        <taxon>Arthropoda</taxon>
        <taxon>Hexapoda</taxon>
        <taxon>Insecta</taxon>
        <taxon>Pterygota</taxon>
        <taxon>Neoptera</taxon>
        <taxon>Endopterygota</taxon>
        <taxon>Lepidoptera</taxon>
        <taxon>Glossata</taxon>
        <taxon>Ditrysia</taxon>
        <taxon>Papilionoidea</taxon>
        <taxon>Nymphalidae</taxon>
        <taxon>Heliconiinae</taxon>
        <taxon>Argynnini</taxon>
        <taxon>Brenthis</taxon>
    </lineage>
</organism>
<evidence type="ECO:0000256" key="3">
    <source>
        <dbReference type="ARBA" id="ARBA00022448"/>
    </source>
</evidence>
<dbReference type="OrthoDB" id="338970at2759"/>
<dbReference type="PANTHER" id="PTHR10350">
    <property type="entry name" value="NUCLEAR PORE COMPLEX PROTEIN NUP155"/>
    <property type="match status" value="1"/>
</dbReference>
<dbReference type="GO" id="GO:0000972">
    <property type="term" value="P:transcription-dependent tethering of RNA polymerase II gene DNA at nuclear periphery"/>
    <property type="evidence" value="ECO:0007669"/>
    <property type="project" value="TreeGrafter"/>
</dbReference>
<dbReference type="GO" id="GO:0006606">
    <property type="term" value="P:protein import into nucleus"/>
    <property type="evidence" value="ECO:0007669"/>
    <property type="project" value="TreeGrafter"/>
</dbReference>
<sequence>MPSIIIESERLRQPEAPKMQLECLELAGCTLDRYISADNSRPSFLEITGIAAQGTPTCSGLNAGDYRNLSALLNHPNLSQLKILNKVPLPPEIMEHFAHMQCHCLMGVFPEISRVWLAIDSNIYVWAFEHGSDVAYFDGLGETIVSVGLVKPKPGVFQSFVKYLLVLTTTVEIVVLGVTFSSSKNDGNADFEEIHLVPEPVFVLPTDGASMLCVKSTSKGRIFMGGKDGCLYEITYQAQLGWFGKHCKKVNHSTSALSFLVPSFLNAALYDEDPIVKIEVDNSRHILYTLSEKGCIEIFDLGSDGDSLSRVMRLTQGKIVSSALDIVKTLEASNFKPVIAISAVEESESDHLNLVAVTQTGARLYFSAGSGDASQGGSQRPQYLTLLHVRLPPGFTPNASVLKPKQVHSAVYDNGTLVMVCSSGGGEAESLWCLSRALPAPGFSEAHTVLALDGPAWALTALPPIHADHISPALLAKKEIWSSSRWAVVSAWGAALLAAGAAPDLLRTLLRDYRGPDAQPVKDMFQLQGAEQACACAAYLACEDASGDASVSEWAARAFFLYGSQPAPAPLYAHHSQHSQTASAIGSPKFSPRQVSTPMSTRPQDQMRQAQLNQSYQQAQMNQSMGISSQSMMPQSYQQNIVSPTGFNQSSFMANVTQQQRENYPMQIEYSAKHNGLYIYVGRILSSIWNLKCVTKSMTPENKELMSSKVTGEDCAYIVKKLQRVSAFMRVVAATQPEEQASLHSLKLFITMAIEMLSLWKVLCEHQFHVIAASLPPEQQSALQAASFRELLVGGQEVACLLLGSLVAGYLRDNASVDGISQKLRQLCPTLYRQEDATCSKANELLIFAKQQKNPAEREEMLQQALKLCKDVAPNVNLPLVCSKLVSSGFYSGVVELCVACASKIDPQDKALYYYKSDQPSQDREGHLAYYRRMEIYREVCSALERLYERSADATANGSTSAAAAADALHALSAADANYQGRKLVWDCLCRDDEILHVAVYEWLVSKNLGSELLSLSGAPPASLRTYLQAASRQAPAPAALQLLDLLWMVLEKAGDHLAAAHVLEGLATKPGTGATLAQRMSWVSSGVVCVRGAGARAAGGAELLRRLEEAAEVARVQAAVRAALRAAPAHPPAHLLQRLDDELLEITQLYEEYADRYNLWECKLAIVQCSGHNDALLVENIWSNILAEAEAAARALPAPDERLASVLSKLTTLGREYVNTGHCFPLYFIVRQLEIMSCKLQAEKSMVFGAVLNIGVSLEQVLDIYIKLVSVNERVWLGCGDESHVCAAAALLLGAARAELAPLPPAPRRRALARCKDLHEAALSALQSRPNTQQLIDKLTVAQAHLDRMD</sequence>
<dbReference type="InterPro" id="IPR004870">
    <property type="entry name" value="Nucleoporin_Nup155"/>
</dbReference>
<feature type="non-terminal residue" evidence="8">
    <location>
        <position position="1351"/>
    </location>
</feature>
<evidence type="ECO:0000259" key="6">
    <source>
        <dbReference type="Pfam" id="PF03177"/>
    </source>
</evidence>
<dbReference type="InterPro" id="IPR014908">
    <property type="entry name" value="Nucleoporin_Nup133/Nup155_N"/>
</dbReference>